<sequence>MLKQMYKAATRNGVDFGWGVSLCGAEVSGRSFRIHWLYMGLYALRVIATSTEHERKAYNPKTTFVEPKRKAIHPPKH</sequence>
<organism evidence="1 2">
    <name type="scientific">Collibacillus ludicampi</name>
    <dbReference type="NCBI Taxonomy" id="2771369"/>
    <lineage>
        <taxon>Bacteria</taxon>
        <taxon>Bacillati</taxon>
        <taxon>Bacillota</taxon>
        <taxon>Bacilli</taxon>
        <taxon>Bacillales</taxon>
        <taxon>Alicyclobacillaceae</taxon>
        <taxon>Collibacillus</taxon>
    </lineage>
</organism>
<proteinExistence type="predicted"/>
<reference evidence="1" key="1">
    <citation type="journal article" date="2023" name="Int. J. Syst. Evol. Microbiol.">
        <title>Collibacillus ludicampi gen. nov., sp. nov., a new soil bacterium of the family Alicyclobacillaceae.</title>
        <authorList>
            <person name="Jojima T."/>
            <person name="Ioku Y."/>
            <person name="Fukuta Y."/>
            <person name="Shirasaka N."/>
            <person name="Matsumura Y."/>
            <person name="Mori M."/>
        </authorList>
    </citation>
    <scope>NUCLEOTIDE SEQUENCE</scope>
    <source>
        <strain evidence="1">TP075</strain>
    </source>
</reference>
<evidence type="ECO:0000313" key="1">
    <source>
        <dbReference type="EMBL" id="GIM48170.1"/>
    </source>
</evidence>
<name>A0AAV4LJY1_9BACL</name>
<gene>
    <name evidence="1" type="ORF">DNHGIG_37190</name>
</gene>
<dbReference type="EMBL" id="BOQE01000001">
    <property type="protein sequence ID" value="GIM48170.1"/>
    <property type="molecule type" value="Genomic_DNA"/>
</dbReference>
<dbReference type="Proteomes" id="UP001057291">
    <property type="component" value="Unassembled WGS sequence"/>
</dbReference>
<evidence type="ECO:0000313" key="2">
    <source>
        <dbReference type="Proteomes" id="UP001057291"/>
    </source>
</evidence>
<comment type="caution">
    <text evidence="1">The sequence shown here is derived from an EMBL/GenBank/DDBJ whole genome shotgun (WGS) entry which is preliminary data.</text>
</comment>
<dbReference type="AlphaFoldDB" id="A0AAV4LJY1"/>
<accession>A0AAV4LJY1</accession>
<protein>
    <submittedName>
        <fullName evidence="1">Uncharacterized protein</fullName>
    </submittedName>
</protein>
<keyword evidence="2" id="KW-1185">Reference proteome</keyword>